<dbReference type="GO" id="GO:0005737">
    <property type="term" value="C:cytoplasm"/>
    <property type="evidence" value="ECO:0007669"/>
    <property type="project" value="TreeGrafter"/>
</dbReference>
<sequence>MKLLALTMSKFQDLEMVALLSIFKASQKFERIDFYSPENLEMVTGQFDIANIKTIKNFNVNDYDVLYIPGGYGATLLRQSKKGIACVKEFIDNDKWVIAICDAPNALADHNLIKEDQKYISWSSGDITDSKRIKDFNTHVYRSNKLITGRCPVVTLDLAFYSLEVIFGKDFSDGLKIKLMGKE</sequence>
<dbReference type="MEROPS" id="C56.975"/>
<dbReference type="InterPro" id="IPR029062">
    <property type="entry name" value="Class_I_gatase-like"/>
</dbReference>
<reference evidence="2 3" key="1">
    <citation type="journal article" date="2002" name="Nucleic Acids Res.">
        <title>The complete genomic sequence of Mycoplasma penetrans, an intracellular bacterial pathogen in humans.</title>
        <authorList>
            <person name="Sasaki Y."/>
            <person name="Ishikawa J."/>
            <person name="Yamashita A."/>
            <person name="Oshima K."/>
            <person name="Kenri T."/>
            <person name="Furuya K."/>
            <person name="Yoshino C."/>
            <person name="Horino A."/>
            <person name="Shiba T."/>
            <person name="Sasaki T."/>
            <person name="Hattori M."/>
        </authorList>
    </citation>
    <scope>NUCLEOTIDE SEQUENCE [LARGE SCALE GENOMIC DNA]</scope>
    <source>
        <strain evidence="2 3">HF-2</strain>
    </source>
</reference>
<dbReference type="RefSeq" id="WP_011076946.1">
    <property type="nucleotide sequence ID" value="NC_004432.1"/>
</dbReference>
<dbReference type="Pfam" id="PF01965">
    <property type="entry name" value="DJ-1_PfpI"/>
    <property type="match status" value="1"/>
</dbReference>
<organism evidence="2 3">
    <name type="scientific">Malacoplasma penetrans (strain HF-2)</name>
    <name type="common">Mycoplasma penetrans</name>
    <dbReference type="NCBI Taxonomy" id="272633"/>
    <lineage>
        <taxon>Bacteria</taxon>
        <taxon>Bacillati</taxon>
        <taxon>Mycoplasmatota</taxon>
        <taxon>Mycoplasmoidales</taxon>
        <taxon>Mycoplasmoidaceae</taxon>
        <taxon>Malacoplasma</taxon>
    </lineage>
</organism>
<dbReference type="KEGG" id="mpe:MYPE1180"/>
<dbReference type="InterPro" id="IPR050325">
    <property type="entry name" value="Prot/Nucl_acid_deglycase"/>
</dbReference>
<dbReference type="PANTHER" id="PTHR48094">
    <property type="entry name" value="PROTEIN/NUCLEIC ACID DEGLYCASE DJ-1-RELATED"/>
    <property type="match status" value="1"/>
</dbReference>
<evidence type="ECO:0000259" key="1">
    <source>
        <dbReference type="Pfam" id="PF01965"/>
    </source>
</evidence>
<dbReference type="CDD" id="cd03135">
    <property type="entry name" value="GATase1_DJ-1"/>
    <property type="match status" value="1"/>
</dbReference>
<dbReference type="FunCoup" id="Q8EWT3">
    <property type="interactions" value="191"/>
</dbReference>
<dbReference type="HOGENOM" id="CLU_000445_44_2_14"/>
<dbReference type="eggNOG" id="COG0693">
    <property type="taxonomic scope" value="Bacteria"/>
</dbReference>
<dbReference type="SUPFAM" id="SSF52317">
    <property type="entry name" value="Class I glutamine amidotransferase-like"/>
    <property type="match status" value="1"/>
</dbReference>
<dbReference type="PANTHER" id="PTHR48094:SF12">
    <property type="entry name" value="PARKINSON DISEASE PROTEIN 7 HOMOLOG"/>
    <property type="match status" value="1"/>
</dbReference>
<protein>
    <recommendedName>
        <fullName evidence="1">DJ-1/PfpI domain-containing protein</fullName>
    </recommendedName>
</protein>
<proteinExistence type="predicted"/>
<name>Q8EWT3_MALP2</name>
<dbReference type="Proteomes" id="UP000002522">
    <property type="component" value="Chromosome"/>
</dbReference>
<evidence type="ECO:0000313" key="2">
    <source>
        <dbReference type="EMBL" id="BAC43910.1"/>
    </source>
</evidence>
<accession>Q8EWT3</accession>
<dbReference type="AlphaFoldDB" id="Q8EWT3"/>
<dbReference type="InParanoid" id="Q8EWT3"/>
<dbReference type="InterPro" id="IPR002818">
    <property type="entry name" value="DJ-1/PfpI"/>
</dbReference>
<dbReference type="STRING" id="272633.gene:10731211"/>
<dbReference type="Gene3D" id="3.40.50.880">
    <property type="match status" value="1"/>
</dbReference>
<gene>
    <name evidence="2" type="ordered locus">MYPE1180</name>
</gene>
<evidence type="ECO:0000313" key="3">
    <source>
        <dbReference type="Proteomes" id="UP000002522"/>
    </source>
</evidence>
<keyword evidence="3" id="KW-1185">Reference proteome</keyword>
<dbReference type="EMBL" id="BA000026">
    <property type="protein sequence ID" value="BAC43910.1"/>
    <property type="molecule type" value="Genomic_DNA"/>
</dbReference>
<feature type="domain" description="DJ-1/PfpI" evidence="1">
    <location>
        <begin position="2"/>
        <end position="160"/>
    </location>
</feature>